<dbReference type="Proteomes" id="UP000198825">
    <property type="component" value="Chromosome I"/>
</dbReference>
<dbReference type="AlphaFoldDB" id="A0A1H2M0B6"/>
<evidence type="ECO:0000256" key="1">
    <source>
        <dbReference type="SAM" id="MobiDB-lite"/>
    </source>
</evidence>
<proteinExistence type="predicted"/>
<feature type="signal peptide" evidence="2">
    <location>
        <begin position="1"/>
        <end position="28"/>
    </location>
</feature>
<dbReference type="OrthoDB" id="9849396at2"/>
<reference evidence="4" key="1">
    <citation type="submission" date="2016-10" db="EMBL/GenBank/DDBJ databases">
        <authorList>
            <person name="Varghese N."/>
            <person name="Submissions S."/>
        </authorList>
    </citation>
    <scope>NUCLEOTIDE SEQUENCE [LARGE SCALE GENOMIC DNA]</scope>
    <source>
        <strain evidence="4">DSM 21743</strain>
    </source>
</reference>
<evidence type="ECO:0008006" key="5">
    <source>
        <dbReference type="Google" id="ProtNLM"/>
    </source>
</evidence>
<evidence type="ECO:0000256" key="2">
    <source>
        <dbReference type="SAM" id="SignalP"/>
    </source>
</evidence>
<dbReference type="RefSeq" id="WP_091073647.1">
    <property type="nucleotide sequence ID" value="NZ_LT629799.1"/>
</dbReference>
<organism evidence="3 4">
    <name type="scientific">Microlunatus sagamiharensis</name>
    <dbReference type="NCBI Taxonomy" id="546874"/>
    <lineage>
        <taxon>Bacteria</taxon>
        <taxon>Bacillati</taxon>
        <taxon>Actinomycetota</taxon>
        <taxon>Actinomycetes</taxon>
        <taxon>Propionibacteriales</taxon>
        <taxon>Propionibacteriaceae</taxon>
        <taxon>Microlunatus</taxon>
    </lineage>
</organism>
<dbReference type="PROSITE" id="PS51257">
    <property type="entry name" value="PROKAR_LIPOPROTEIN"/>
    <property type="match status" value="1"/>
</dbReference>
<name>A0A1H2M0B6_9ACTN</name>
<feature type="chain" id="PRO_5039235417" description="DUF3558 domain-containing protein" evidence="2">
    <location>
        <begin position="29"/>
        <end position="219"/>
    </location>
</feature>
<sequence length="219" mass="21682">MTSRPLHSRALLAGLAAAALGLTLTACGGSESSSTSSQAAAPATSAAAPASSAPASSAAPSESASESPSPSASASSGTADVKKVCDTLSAGDVSKLTGVKLKKGTSTDLGPSNICQWTPSDPSDGDAAIFSGQEGPLPGPLSQVEGELKKQFDGSVDKISVQGADEARYIKGKKSGVNVIDVLAAKDGVFYQVLVAAPKDVTQHKDGAVKITEALIQAA</sequence>
<protein>
    <recommendedName>
        <fullName evidence="5">DUF3558 domain-containing protein</fullName>
    </recommendedName>
</protein>
<feature type="compositionally biased region" description="Low complexity" evidence="1">
    <location>
        <begin position="28"/>
        <end position="79"/>
    </location>
</feature>
<dbReference type="EMBL" id="LT629799">
    <property type="protein sequence ID" value="SDU86693.1"/>
    <property type="molecule type" value="Genomic_DNA"/>
</dbReference>
<evidence type="ECO:0000313" key="4">
    <source>
        <dbReference type="Proteomes" id="UP000198825"/>
    </source>
</evidence>
<keyword evidence="4" id="KW-1185">Reference proteome</keyword>
<accession>A0A1H2M0B6</accession>
<evidence type="ECO:0000313" key="3">
    <source>
        <dbReference type="EMBL" id="SDU86693.1"/>
    </source>
</evidence>
<keyword evidence="2" id="KW-0732">Signal</keyword>
<gene>
    <name evidence="3" type="ORF">SAMN04488544_1187</name>
</gene>
<feature type="region of interest" description="Disordered" evidence="1">
    <location>
        <begin position="28"/>
        <end position="80"/>
    </location>
</feature>